<evidence type="ECO:0000256" key="2">
    <source>
        <dbReference type="SAM" id="Phobius"/>
    </source>
</evidence>
<feature type="compositionally biased region" description="Basic and acidic residues" evidence="1">
    <location>
        <begin position="116"/>
        <end position="128"/>
    </location>
</feature>
<evidence type="ECO:0000256" key="1">
    <source>
        <dbReference type="SAM" id="MobiDB-lite"/>
    </source>
</evidence>
<comment type="caution">
    <text evidence="3">The sequence shown here is derived from an EMBL/GenBank/DDBJ whole genome shotgun (WGS) entry which is preliminary data.</text>
</comment>
<organism evidence="3 4">
    <name type="scientific">Paenarthrobacter nicotinovorans</name>
    <name type="common">Arthrobacter nicotinovorans</name>
    <dbReference type="NCBI Taxonomy" id="29320"/>
    <lineage>
        <taxon>Bacteria</taxon>
        <taxon>Bacillati</taxon>
        <taxon>Actinomycetota</taxon>
        <taxon>Actinomycetes</taxon>
        <taxon>Micrococcales</taxon>
        <taxon>Micrococcaceae</taxon>
        <taxon>Paenarthrobacter</taxon>
    </lineage>
</organism>
<feature type="compositionally biased region" description="Polar residues" evidence="1">
    <location>
        <begin position="9"/>
        <end position="18"/>
    </location>
</feature>
<feature type="compositionally biased region" description="Low complexity" evidence="1">
    <location>
        <begin position="249"/>
        <end position="259"/>
    </location>
</feature>
<feature type="region of interest" description="Disordered" evidence="1">
    <location>
        <begin position="1"/>
        <end position="137"/>
    </location>
</feature>
<evidence type="ECO:0000313" key="4">
    <source>
        <dbReference type="Proteomes" id="UP001448614"/>
    </source>
</evidence>
<proteinExistence type="predicted"/>
<protein>
    <submittedName>
        <fullName evidence="3">Tat pathway signal protein</fullName>
    </submittedName>
</protein>
<name>A0ABV0GUD4_PAENI</name>
<dbReference type="EMBL" id="JBBMFV010000004">
    <property type="protein sequence ID" value="MEO3942169.1"/>
    <property type="molecule type" value="Genomic_DNA"/>
</dbReference>
<feature type="compositionally biased region" description="Polar residues" evidence="1">
    <location>
        <begin position="217"/>
        <end position="240"/>
    </location>
</feature>
<keyword evidence="2" id="KW-1133">Transmembrane helix</keyword>
<dbReference type="RefSeq" id="WP_026546335.1">
    <property type="nucleotide sequence ID" value="NZ_JBBMFV010000004.1"/>
</dbReference>
<feature type="compositionally biased region" description="Low complexity" evidence="1">
    <location>
        <begin position="57"/>
        <end position="77"/>
    </location>
</feature>
<gene>
    <name evidence="3" type="ORF">V3C41_13900</name>
</gene>
<accession>A0ABV0GUD4</accession>
<keyword evidence="4" id="KW-1185">Reference proteome</keyword>
<feature type="compositionally biased region" description="Low complexity" evidence="1">
    <location>
        <begin position="90"/>
        <end position="100"/>
    </location>
</feature>
<dbReference type="Proteomes" id="UP001448614">
    <property type="component" value="Unassembled WGS sequence"/>
</dbReference>
<keyword evidence="2" id="KW-0812">Transmembrane</keyword>
<reference evidence="3 4" key="1">
    <citation type="journal article" date="2024" name="Appl. Microbiol. Biotechnol.">
        <title>Biosynthetic gene clusters with biotechnological applications in novel Antarctic isolates from Actinomycetota.</title>
        <authorList>
            <person name="Bruna P."/>
            <person name="Nunez-Montero K."/>
            <person name="Contreras M.J."/>
            <person name="Leal K."/>
            <person name="Garcia M."/>
            <person name="Abanto M."/>
            <person name="Barrientos L."/>
        </authorList>
    </citation>
    <scope>NUCLEOTIDE SEQUENCE [LARGE SCALE GENOMIC DNA]</scope>
    <source>
        <strain evidence="3 4">Se16.17</strain>
    </source>
</reference>
<sequence>MGPKDSPDASGNNGGSRDNNPDFGAGNNPPKPPPWQVPKPDLHPELFTPVQDGGQEGNQQPSQAGNQQGNQQGNQPPTRQGKAAKNKKVPAGAPSGAAPRPGQPQPGQPLPVVDPFARERERGEAEAAKKKKRSQRRTVVVGLGVTALLAGTITAIVASNEQEADYAQVCFNEETGERVDDNQCDNSSSAGRSSGVYAWYFYSRGASVPAVGQNRTAYPSYTKNVPTGAKSSTGYSTKGGTVSRGGFGSSSKSGGSSGG</sequence>
<feature type="region of interest" description="Disordered" evidence="1">
    <location>
        <begin position="217"/>
        <end position="259"/>
    </location>
</feature>
<feature type="transmembrane region" description="Helical" evidence="2">
    <location>
        <begin position="139"/>
        <end position="158"/>
    </location>
</feature>
<keyword evidence="2" id="KW-0472">Membrane</keyword>
<evidence type="ECO:0000313" key="3">
    <source>
        <dbReference type="EMBL" id="MEO3942169.1"/>
    </source>
</evidence>